<dbReference type="AlphaFoldDB" id="A0A0D0EB96"/>
<dbReference type="Proteomes" id="UP000054538">
    <property type="component" value="Unassembled WGS sequence"/>
</dbReference>
<reference evidence="2" key="2">
    <citation type="submission" date="2015-01" db="EMBL/GenBank/DDBJ databases">
        <title>Evolutionary Origins and Diversification of the Mycorrhizal Mutualists.</title>
        <authorList>
            <consortium name="DOE Joint Genome Institute"/>
            <consortium name="Mycorrhizal Genomics Consortium"/>
            <person name="Kohler A."/>
            <person name="Kuo A."/>
            <person name="Nagy L.G."/>
            <person name="Floudas D."/>
            <person name="Copeland A."/>
            <person name="Barry K.W."/>
            <person name="Cichocki N."/>
            <person name="Veneault-Fourrey C."/>
            <person name="LaButti K."/>
            <person name="Lindquist E.A."/>
            <person name="Lipzen A."/>
            <person name="Lundell T."/>
            <person name="Morin E."/>
            <person name="Murat C."/>
            <person name="Riley R."/>
            <person name="Ohm R."/>
            <person name="Sun H."/>
            <person name="Tunlid A."/>
            <person name="Henrissat B."/>
            <person name="Grigoriev I.V."/>
            <person name="Hibbett D.S."/>
            <person name="Martin F."/>
        </authorList>
    </citation>
    <scope>NUCLEOTIDE SEQUENCE [LARGE SCALE GENOMIC DNA]</scope>
    <source>
        <strain evidence="2">Ve08.2h10</strain>
    </source>
</reference>
<dbReference type="EMBL" id="KN824945">
    <property type="protein sequence ID" value="KIK97245.1"/>
    <property type="molecule type" value="Genomic_DNA"/>
</dbReference>
<accession>A0A0D0EB96</accession>
<evidence type="ECO:0000313" key="2">
    <source>
        <dbReference type="Proteomes" id="UP000054538"/>
    </source>
</evidence>
<proteinExistence type="predicted"/>
<gene>
    <name evidence="1" type="ORF">PAXRUDRAFT_825140</name>
</gene>
<keyword evidence="2" id="KW-1185">Reference proteome</keyword>
<name>A0A0D0EB96_9AGAM</name>
<protein>
    <submittedName>
        <fullName evidence="1">Uncharacterized protein</fullName>
    </submittedName>
</protein>
<sequence length="54" mass="6284">MGKSTRMRAKLAYEMTDEKLRLYQIQPDKAQALIDHPGDRPRDVCNKIACSYEQ</sequence>
<evidence type="ECO:0000313" key="1">
    <source>
        <dbReference type="EMBL" id="KIK97245.1"/>
    </source>
</evidence>
<reference evidence="1 2" key="1">
    <citation type="submission" date="2014-04" db="EMBL/GenBank/DDBJ databases">
        <authorList>
            <consortium name="DOE Joint Genome Institute"/>
            <person name="Kuo A."/>
            <person name="Kohler A."/>
            <person name="Jargeat P."/>
            <person name="Nagy L.G."/>
            <person name="Floudas D."/>
            <person name="Copeland A."/>
            <person name="Barry K.W."/>
            <person name="Cichocki N."/>
            <person name="Veneault-Fourrey C."/>
            <person name="LaButti K."/>
            <person name="Lindquist E.A."/>
            <person name="Lipzen A."/>
            <person name="Lundell T."/>
            <person name="Morin E."/>
            <person name="Murat C."/>
            <person name="Sun H."/>
            <person name="Tunlid A."/>
            <person name="Henrissat B."/>
            <person name="Grigoriev I.V."/>
            <person name="Hibbett D.S."/>
            <person name="Martin F."/>
            <person name="Nordberg H.P."/>
            <person name="Cantor M.N."/>
            <person name="Hua S.X."/>
        </authorList>
    </citation>
    <scope>NUCLEOTIDE SEQUENCE [LARGE SCALE GENOMIC DNA]</scope>
    <source>
        <strain evidence="1 2">Ve08.2h10</strain>
    </source>
</reference>
<dbReference type="HOGENOM" id="CLU_3050964_0_0_1"/>
<dbReference type="InParanoid" id="A0A0D0EB96"/>
<organism evidence="1 2">
    <name type="scientific">Paxillus rubicundulus Ve08.2h10</name>
    <dbReference type="NCBI Taxonomy" id="930991"/>
    <lineage>
        <taxon>Eukaryota</taxon>
        <taxon>Fungi</taxon>
        <taxon>Dikarya</taxon>
        <taxon>Basidiomycota</taxon>
        <taxon>Agaricomycotina</taxon>
        <taxon>Agaricomycetes</taxon>
        <taxon>Agaricomycetidae</taxon>
        <taxon>Boletales</taxon>
        <taxon>Paxilineae</taxon>
        <taxon>Paxillaceae</taxon>
        <taxon>Paxillus</taxon>
    </lineage>
</organism>